<dbReference type="InterPro" id="IPR036396">
    <property type="entry name" value="Cyt_P450_sf"/>
</dbReference>
<dbReference type="PRINTS" id="PR00463">
    <property type="entry name" value="EP450I"/>
</dbReference>
<evidence type="ECO:0000256" key="4">
    <source>
        <dbReference type="ARBA" id="ARBA00022723"/>
    </source>
</evidence>
<accession>A0A9P7KM21</accession>
<keyword evidence="6 8" id="KW-0408">Iron</keyword>
<evidence type="ECO:0000256" key="2">
    <source>
        <dbReference type="ARBA" id="ARBA00010617"/>
    </source>
</evidence>
<dbReference type="PANTHER" id="PTHR24305">
    <property type="entry name" value="CYTOCHROME P450"/>
    <property type="match status" value="1"/>
</dbReference>
<sequence>MAIFILIFGNATRNMAITFDMGPTESWSTPQKASKKVKAYRKVSLVSGVHPTFSMIDNQGHAKLRRLVGQGLSDSHVRAYDQELRQSALLFATRLGERLDRFEPGRVDDIADGWTAPKNLSSWANYFSFDVMSYLVYGTSYDLLTKSEDHWVIDGVLGQMRRISFLTMLPELEDMRFDRLLFPDARRKAYKFSAKSRQIMEARRDKEKHVKDADQEVKVDLFSKLLAAKDPETGEGLSDKQLWAESNLMIIAGENRTSFTNSTQPNYLAFNNPGITLIGSDTSSTGIASTFFYLSRHPSAYARVTNEVRSTITSPEDICQGPKLNSCKYLRACILESMRLSPPAGGAMWRQVVPGGMQIGTSNHETHVPGGCEIGTGIFAIHHNQEHYPDPFKFWPERWLSDEVGEDNVAKAHAAFNAFSQGPRSCPGKSLAMIEISFALAAVMMSYDFRKVESRLGEVGEGKGKFAGQYQTFWAFTSLKDGPYIQFKPIKS</sequence>
<keyword evidence="7 9" id="KW-0503">Monooxygenase</keyword>
<gene>
    <name evidence="10" type="ORF">KAF25_001996</name>
</gene>
<evidence type="ECO:0000256" key="6">
    <source>
        <dbReference type="ARBA" id="ARBA00023004"/>
    </source>
</evidence>
<keyword evidence="5 9" id="KW-0560">Oxidoreductase</keyword>
<dbReference type="PRINTS" id="PR00385">
    <property type="entry name" value="P450"/>
</dbReference>
<dbReference type="GO" id="GO:0020037">
    <property type="term" value="F:heme binding"/>
    <property type="evidence" value="ECO:0007669"/>
    <property type="project" value="InterPro"/>
</dbReference>
<evidence type="ECO:0000256" key="7">
    <source>
        <dbReference type="ARBA" id="ARBA00023033"/>
    </source>
</evidence>
<organism evidence="10 11">
    <name type="scientific">Fusarium avenaceum</name>
    <dbReference type="NCBI Taxonomy" id="40199"/>
    <lineage>
        <taxon>Eukaryota</taxon>
        <taxon>Fungi</taxon>
        <taxon>Dikarya</taxon>
        <taxon>Ascomycota</taxon>
        <taxon>Pezizomycotina</taxon>
        <taxon>Sordariomycetes</taxon>
        <taxon>Hypocreomycetidae</taxon>
        <taxon>Hypocreales</taxon>
        <taxon>Nectriaceae</taxon>
        <taxon>Fusarium</taxon>
        <taxon>Fusarium tricinctum species complex</taxon>
    </lineage>
</organism>
<dbReference type="PROSITE" id="PS00086">
    <property type="entry name" value="CYTOCHROME_P450"/>
    <property type="match status" value="1"/>
</dbReference>
<comment type="caution">
    <text evidence="10">The sequence shown here is derived from an EMBL/GenBank/DDBJ whole genome shotgun (WGS) entry which is preliminary data.</text>
</comment>
<evidence type="ECO:0008006" key="12">
    <source>
        <dbReference type="Google" id="ProtNLM"/>
    </source>
</evidence>
<evidence type="ECO:0000256" key="5">
    <source>
        <dbReference type="ARBA" id="ARBA00023002"/>
    </source>
</evidence>
<evidence type="ECO:0000256" key="9">
    <source>
        <dbReference type="RuleBase" id="RU000461"/>
    </source>
</evidence>
<dbReference type="EMBL" id="JAGPUO010000032">
    <property type="protein sequence ID" value="KAG5655243.1"/>
    <property type="molecule type" value="Genomic_DNA"/>
</dbReference>
<dbReference type="CDD" id="cd11061">
    <property type="entry name" value="CYP67-like"/>
    <property type="match status" value="1"/>
</dbReference>
<comment type="cofactor">
    <cofactor evidence="1 8">
        <name>heme</name>
        <dbReference type="ChEBI" id="CHEBI:30413"/>
    </cofactor>
</comment>
<protein>
    <recommendedName>
        <fullName evidence="12">Benzoate 4-monooxygenase cytochrome P450</fullName>
    </recommendedName>
</protein>
<dbReference type="InterPro" id="IPR001128">
    <property type="entry name" value="Cyt_P450"/>
</dbReference>
<comment type="similarity">
    <text evidence="2 9">Belongs to the cytochrome P450 family.</text>
</comment>
<dbReference type="PANTHER" id="PTHR24305:SF237">
    <property type="entry name" value="CYTOCHROME P450 MONOOXYGENASE ATNE-RELATED"/>
    <property type="match status" value="1"/>
</dbReference>
<dbReference type="InterPro" id="IPR017972">
    <property type="entry name" value="Cyt_P450_CS"/>
</dbReference>
<dbReference type="GO" id="GO:0004497">
    <property type="term" value="F:monooxygenase activity"/>
    <property type="evidence" value="ECO:0007669"/>
    <property type="project" value="UniProtKB-KW"/>
</dbReference>
<dbReference type="Proteomes" id="UP000782241">
    <property type="component" value="Unassembled WGS sequence"/>
</dbReference>
<keyword evidence="11" id="KW-1185">Reference proteome</keyword>
<name>A0A9P7KM21_9HYPO</name>
<dbReference type="Gene3D" id="1.10.630.10">
    <property type="entry name" value="Cytochrome P450"/>
    <property type="match status" value="1"/>
</dbReference>
<keyword evidence="3 8" id="KW-0349">Heme</keyword>
<dbReference type="InterPro" id="IPR050121">
    <property type="entry name" value="Cytochrome_P450_monoxygenase"/>
</dbReference>
<evidence type="ECO:0000256" key="3">
    <source>
        <dbReference type="ARBA" id="ARBA00022617"/>
    </source>
</evidence>
<dbReference type="SUPFAM" id="SSF48264">
    <property type="entry name" value="Cytochrome P450"/>
    <property type="match status" value="1"/>
</dbReference>
<dbReference type="AlphaFoldDB" id="A0A9P7KM21"/>
<evidence type="ECO:0000256" key="1">
    <source>
        <dbReference type="ARBA" id="ARBA00001971"/>
    </source>
</evidence>
<evidence type="ECO:0000313" key="11">
    <source>
        <dbReference type="Proteomes" id="UP000782241"/>
    </source>
</evidence>
<evidence type="ECO:0000256" key="8">
    <source>
        <dbReference type="PIRSR" id="PIRSR602401-1"/>
    </source>
</evidence>
<dbReference type="GO" id="GO:0016705">
    <property type="term" value="F:oxidoreductase activity, acting on paired donors, with incorporation or reduction of molecular oxygen"/>
    <property type="evidence" value="ECO:0007669"/>
    <property type="project" value="InterPro"/>
</dbReference>
<keyword evidence="4 8" id="KW-0479">Metal-binding</keyword>
<feature type="binding site" description="axial binding residue" evidence="8">
    <location>
        <position position="426"/>
    </location>
    <ligand>
        <name>heme</name>
        <dbReference type="ChEBI" id="CHEBI:30413"/>
    </ligand>
    <ligandPart>
        <name>Fe</name>
        <dbReference type="ChEBI" id="CHEBI:18248"/>
    </ligandPart>
</feature>
<evidence type="ECO:0000313" key="10">
    <source>
        <dbReference type="EMBL" id="KAG5655243.1"/>
    </source>
</evidence>
<reference evidence="10" key="1">
    <citation type="submission" date="2021-04" db="EMBL/GenBank/DDBJ databases">
        <title>Draft genome of Fusarium avenaceum strain F156N33, isolated from an atmospheric sample in Virginia.</title>
        <authorList>
            <person name="Yang S."/>
            <person name="Vinatzer B.A."/>
            <person name="Coleman J."/>
        </authorList>
    </citation>
    <scope>NUCLEOTIDE SEQUENCE</scope>
    <source>
        <strain evidence="10">F156N33</strain>
    </source>
</reference>
<proteinExistence type="inferred from homology"/>
<dbReference type="Pfam" id="PF00067">
    <property type="entry name" value="p450"/>
    <property type="match status" value="2"/>
</dbReference>
<dbReference type="GO" id="GO:0005506">
    <property type="term" value="F:iron ion binding"/>
    <property type="evidence" value="ECO:0007669"/>
    <property type="project" value="InterPro"/>
</dbReference>
<dbReference type="InterPro" id="IPR002401">
    <property type="entry name" value="Cyt_P450_E_grp-I"/>
</dbReference>